<dbReference type="PANTHER" id="PTHR13890">
    <property type="entry name" value="RNA SPLICING PROTEIN MRS2, MITOCHONDRIAL"/>
    <property type="match status" value="1"/>
</dbReference>
<name>A0A8K0MVK1_COCNU</name>
<keyword evidence="4" id="KW-0812">Transmembrane</keyword>
<comment type="subcellular location">
    <subcellularLocation>
        <location evidence="1">Membrane</location>
        <topology evidence="1">Multi-pass membrane protein</topology>
    </subcellularLocation>
</comment>
<evidence type="ECO:0000256" key="1">
    <source>
        <dbReference type="ARBA" id="ARBA00004141"/>
    </source>
</evidence>
<evidence type="ECO:0000256" key="2">
    <source>
        <dbReference type="ARBA" id="ARBA00007535"/>
    </source>
</evidence>
<evidence type="ECO:0000313" key="9">
    <source>
        <dbReference type="EMBL" id="KAG1328002.1"/>
    </source>
</evidence>
<comment type="caution">
    <text evidence="9">The sequence shown here is derived from an EMBL/GenBank/DDBJ whole genome shotgun (WGS) entry which is preliminary data.</text>
</comment>
<organism evidence="9 10">
    <name type="scientific">Cocos nucifera</name>
    <name type="common">Coconut palm</name>
    <dbReference type="NCBI Taxonomy" id="13894"/>
    <lineage>
        <taxon>Eukaryota</taxon>
        <taxon>Viridiplantae</taxon>
        <taxon>Streptophyta</taxon>
        <taxon>Embryophyta</taxon>
        <taxon>Tracheophyta</taxon>
        <taxon>Spermatophyta</taxon>
        <taxon>Magnoliopsida</taxon>
        <taxon>Liliopsida</taxon>
        <taxon>Arecaceae</taxon>
        <taxon>Arecoideae</taxon>
        <taxon>Cocoseae</taxon>
        <taxon>Attaleinae</taxon>
        <taxon>Cocos</taxon>
    </lineage>
</organism>
<dbReference type="OrthoDB" id="10251508at2759"/>
<dbReference type="EMBL" id="CM017872">
    <property type="protein sequence ID" value="KAG1328002.1"/>
    <property type="molecule type" value="Genomic_DNA"/>
</dbReference>
<sequence>MRSPKTTPEDDLHNRPAAAGGTPPPAHTAAGRRKGTASRAWLVVSDRGAHLEEVGKHSIMRRTGLPARDLRVLDPLLSYPSTILGRERAIVINLEHIKAIITATEVLIPNSKDPMVAPFVQDLQSRVSSSYGAPQQVAESSDVDGEAMAKDASVGIAKQNNMSAGETPEGSPRSPMDACTHGGTKVLPFEFRALEVCLESACRCLESEVRDELEHLLDDDMDMAEMYLSEKLAQQRIGESSSRVDIDYDSFEVEEDSLVEEMRVGAIFTLLFQILKNPMECFFTKISPCVMPWELGSIPKPTSSIRIFLIMEDFLLDLIDLLSLLQ</sequence>
<protein>
    <submittedName>
        <fullName evidence="9">Putative magnesium transporter MRS2-3</fullName>
    </submittedName>
</protein>
<dbReference type="Gene3D" id="1.20.58.340">
    <property type="entry name" value="Magnesium transport protein CorA, transmembrane region"/>
    <property type="match status" value="2"/>
</dbReference>
<evidence type="ECO:0000313" key="10">
    <source>
        <dbReference type="Proteomes" id="UP000797356"/>
    </source>
</evidence>
<dbReference type="InterPro" id="IPR039204">
    <property type="entry name" value="MRS2-like"/>
</dbReference>
<evidence type="ECO:0000256" key="3">
    <source>
        <dbReference type="ARBA" id="ARBA00022448"/>
    </source>
</evidence>
<evidence type="ECO:0000256" key="4">
    <source>
        <dbReference type="ARBA" id="ARBA00022692"/>
    </source>
</evidence>
<reference evidence="9" key="1">
    <citation type="journal article" date="2017" name="Gigascience">
        <title>The genome draft of coconut (Cocos nucifera).</title>
        <authorList>
            <person name="Xiao Y."/>
            <person name="Xu P."/>
            <person name="Fan H."/>
            <person name="Baudouin L."/>
            <person name="Xia W."/>
            <person name="Bocs S."/>
            <person name="Xu J."/>
            <person name="Li Q."/>
            <person name="Guo A."/>
            <person name="Zhou L."/>
            <person name="Li J."/>
            <person name="Wu Y."/>
            <person name="Ma Z."/>
            <person name="Armero A."/>
            <person name="Issali A.E."/>
            <person name="Liu N."/>
            <person name="Peng M."/>
            <person name="Yang Y."/>
        </authorList>
    </citation>
    <scope>NUCLEOTIDE SEQUENCE</scope>
    <source>
        <tissue evidence="9">Spear leaf of Hainan Tall coconut</tissue>
    </source>
</reference>
<comment type="similarity">
    <text evidence="2">Belongs to the CorA metal ion transporter (MIT) (TC 1.A.35.5) family.</text>
</comment>
<accession>A0A8K0MVK1</accession>
<dbReference type="GO" id="GO:0015095">
    <property type="term" value="F:magnesium ion transmembrane transporter activity"/>
    <property type="evidence" value="ECO:0007669"/>
    <property type="project" value="UniProtKB-ARBA"/>
</dbReference>
<dbReference type="PANTHER" id="PTHR13890:SF29">
    <property type="entry name" value="MAGNESIUM TRANSPORTER MRS2-F"/>
    <property type="match status" value="1"/>
</dbReference>
<dbReference type="Pfam" id="PF22099">
    <property type="entry name" value="MRS2-like"/>
    <property type="match status" value="1"/>
</dbReference>
<evidence type="ECO:0000256" key="5">
    <source>
        <dbReference type="ARBA" id="ARBA00022989"/>
    </source>
</evidence>
<keyword evidence="5" id="KW-1133">Transmembrane helix</keyword>
<dbReference type="Gene3D" id="2.40.128.330">
    <property type="match status" value="1"/>
</dbReference>
<keyword evidence="6" id="KW-0406">Ion transport</keyword>
<proteinExistence type="inferred from homology"/>
<keyword evidence="3" id="KW-0813">Transport</keyword>
<keyword evidence="10" id="KW-1185">Reference proteome</keyword>
<reference evidence="9" key="2">
    <citation type="submission" date="2019-07" db="EMBL/GenBank/DDBJ databases">
        <authorList>
            <person name="Yang Y."/>
            <person name="Bocs S."/>
            <person name="Baudouin L."/>
        </authorList>
    </citation>
    <scope>NUCLEOTIDE SEQUENCE</scope>
    <source>
        <tissue evidence="9">Spear leaf of Hainan Tall coconut</tissue>
    </source>
</reference>
<gene>
    <name evidence="9" type="ORF">COCNU_01G019360</name>
</gene>
<keyword evidence="7" id="KW-0472">Membrane</keyword>
<evidence type="ECO:0000256" key="8">
    <source>
        <dbReference type="SAM" id="MobiDB-lite"/>
    </source>
</evidence>
<dbReference type="FunFam" id="2.40.128.330:FF:000001">
    <property type="entry name" value="Magnesium transporter MRS2-1"/>
    <property type="match status" value="1"/>
</dbReference>
<evidence type="ECO:0000256" key="6">
    <source>
        <dbReference type="ARBA" id="ARBA00023065"/>
    </source>
</evidence>
<dbReference type="Proteomes" id="UP000797356">
    <property type="component" value="Chromosome 1"/>
</dbReference>
<feature type="region of interest" description="Disordered" evidence="8">
    <location>
        <begin position="1"/>
        <end position="37"/>
    </location>
</feature>
<dbReference type="AlphaFoldDB" id="A0A8K0MVK1"/>
<dbReference type="GO" id="GO:0016020">
    <property type="term" value="C:membrane"/>
    <property type="evidence" value="ECO:0007669"/>
    <property type="project" value="UniProtKB-SubCell"/>
</dbReference>
<evidence type="ECO:0000256" key="7">
    <source>
        <dbReference type="ARBA" id="ARBA00023136"/>
    </source>
</evidence>